<comment type="caution">
    <text evidence="1">The sequence shown here is derived from an EMBL/GenBank/DDBJ whole genome shotgun (WGS) entry which is preliminary data.</text>
</comment>
<proteinExistence type="predicted"/>
<sequence length="144" mass="15809">MRVPEGTGSFSISLEKGFLVRNSREAREPGYFQPNPDLSFLPDGAPDGLDFMVPIGIFRPSGGQLSSLFERPPPIIFRDHPSLCTGTVLMIWRAFQKHASYPLVPTAVRFLNGSPGFLLIPRGLFFSPSSPDQSIPTDDANLMS</sequence>
<dbReference type="AlphaFoldDB" id="A0AAE1XSU5"/>
<reference evidence="1" key="2">
    <citation type="journal article" date="2024" name="Plant">
        <title>Genomic evolution and insights into agronomic trait innovations of Sesamum species.</title>
        <authorList>
            <person name="Miao H."/>
            <person name="Wang L."/>
            <person name="Qu L."/>
            <person name="Liu H."/>
            <person name="Sun Y."/>
            <person name="Le M."/>
            <person name="Wang Q."/>
            <person name="Wei S."/>
            <person name="Zheng Y."/>
            <person name="Lin W."/>
            <person name="Duan Y."/>
            <person name="Cao H."/>
            <person name="Xiong S."/>
            <person name="Wang X."/>
            <person name="Wei L."/>
            <person name="Li C."/>
            <person name="Ma Q."/>
            <person name="Ju M."/>
            <person name="Zhao R."/>
            <person name="Li G."/>
            <person name="Mu C."/>
            <person name="Tian Q."/>
            <person name="Mei H."/>
            <person name="Zhang T."/>
            <person name="Gao T."/>
            <person name="Zhang H."/>
        </authorList>
    </citation>
    <scope>NUCLEOTIDE SEQUENCE</scope>
    <source>
        <strain evidence="1">3651</strain>
    </source>
</reference>
<gene>
    <name evidence="1" type="ORF">Salat_2568400</name>
</gene>
<organism evidence="1 2">
    <name type="scientific">Sesamum alatum</name>
    <dbReference type="NCBI Taxonomy" id="300844"/>
    <lineage>
        <taxon>Eukaryota</taxon>
        <taxon>Viridiplantae</taxon>
        <taxon>Streptophyta</taxon>
        <taxon>Embryophyta</taxon>
        <taxon>Tracheophyta</taxon>
        <taxon>Spermatophyta</taxon>
        <taxon>Magnoliopsida</taxon>
        <taxon>eudicotyledons</taxon>
        <taxon>Gunneridae</taxon>
        <taxon>Pentapetalae</taxon>
        <taxon>asterids</taxon>
        <taxon>lamiids</taxon>
        <taxon>Lamiales</taxon>
        <taxon>Pedaliaceae</taxon>
        <taxon>Sesamum</taxon>
    </lineage>
</organism>
<name>A0AAE1XSU5_9LAMI</name>
<evidence type="ECO:0000313" key="2">
    <source>
        <dbReference type="Proteomes" id="UP001293254"/>
    </source>
</evidence>
<reference evidence="1" key="1">
    <citation type="submission" date="2020-06" db="EMBL/GenBank/DDBJ databases">
        <authorList>
            <person name="Li T."/>
            <person name="Hu X."/>
            <person name="Zhang T."/>
            <person name="Song X."/>
            <person name="Zhang H."/>
            <person name="Dai N."/>
            <person name="Sheng W."/>
            <person name="Hou X."/>
            <person name="Wei L."/>
        </authorList>
    </citation>
    <scope>NUCLEOTIDE SEQUENCE</scope>
    <source>
        <strain evidence="1">3651</strain>
        <tissue evidence="1">Leaf</tissue>
    </source>
</reference>
<keyword evidence="2" id="KW-1185">Reference proteome</keyword>
<accession>A0AAE1XSU5</accession>
<dbReference type="Proteomes" id="UP001293254">
    <property type="component" value="Unassembled WGS sequence"/>
</dbReference>
<protein>
    <submittedName>
        <fullName evidence="1">Uncharacterized protein</fullName>
    </submittedName>
</protein>
<dbReference type="EMBL" id="JACGWO010000010">
    <property type="protein sequence ID" value="KAK4417428.1"/>
    <property type="molecule type" value="Genomic_DNA"/>
</dbReference>
<evidence type="ECO:0000313" key="1">
    <source>
        <dbReference type="EMBL" id="KAK4417428.1"/>
    </source>
</evidence>